<keyword evidence="7" id="KW-0479">Metal-binding</keyword>
<evidence type="ECO:0000256" key="1">
    <source>
        <dbReference type="ARBA" id="ARBA00001946"/>
    </source>
</evidence>
<dbReference type="GO" id="GO:0005200">
    <property type="term" value="F:structural constituent of cytoskeleton"/>
    <property type="evidence" value="ECO:0007669"/>
    <property type="project" value="InterPro"/>
</dbReference>
<evidence type="ECO:0000256" key="6">
    <source>
        <dbReference type="ARBA" id="ARBA00022701"/>
    </source>
</evidence>
<dbReference type="PROSITE" id="PS00227">
    <property type="entry name" value="TUBULIN"/>
    <property type="match status" value="1"/>
</dbReference>
<dbReference type="Gene3D" id="3.40.50.1440">
    <property type="entry name" value="Tubulin/FtsZ, GTPase domain"/>
    <property type="match status" value="1"/>
</dbReference>
<organism evidence="16 17">
    <name type="scientific">Polarella glacialis</name>
    <name type="common">Dinoflagellate</name>
    <dbReference type="NCBI Taxonomy" id="89957"/>
    <lineage>
        <taxon>Eukaryota</taxon>
        <taxon>Sar</taxon>
        <taxon>Alveolata</taxon>
        <taxon>Dinophyceae</taxon>
        <taxon>Suessiales</taxon>
        <taxon>Suessiaceae</taxon>
        <taxon>Polarella</taxon>
    </lineage>
</organism>
<dbReference type="InterPro" id="IPR003008">
    <property type="entry name" value="Tubulin_FtsZ_GTPase"/>
</dbReference>
<feature type="region of interest" description="Disordered" evidence="13">
    <location>
        <begin position="274"/>
        <end position="295"/>
    </location>
</feature>
<proteinExistence type="inferred from homology"/>
<dbReference type="SMART" id="SM00864">
    <property type="entry name" value="Tubulin"/>
    <property type="match status" value="1"/>
</dbReference>
<keyword evidence="11" id="KW-0206">Cytoskeleton</keyword>
<dbReference type="PRINTS" id="PR01163">
    <property type="entry name" value="BETATUBULIN"/>
</dbReference>
<comment type="caution">
    <text evidence="16">The sequence shown here is derived from an EMBL/GenBank/DDBJ whole genome shotgun (WGS) entry which is preliminary data.</text>
</comment>
<evidence type="ECO:0000313" key="17">
    <source>
        <dbReference type="Proteomes" id="UP000654075"/>
    </source>
</evidence>
<dbReference type="Gene3D" id="1.10.287.600">
    <property type="entry name" value="Helix hairpin bin"/>
    <property type="match status" value="1"/>
</dbReference>
<dbReference type="PRINTS" id="PR01161">
    <property type="entry name" value="TUBULIN"/>
</dbReference>
<feature type="non-terminal residue" evidence="16">
    <location>
        <position position="295"/>
    </location>
</feature>
<dbReference type="Pfam" id="PF00091">
    <property type="entry name" value="Tubulin"/>
    <property type="match status" value="1"/>
</dbReference>
<dbReference type="SUPFAM" id="SSF52490">
    <property type="entry name" value="Tubulin nucleotide-binding domain-like"/>
    <property type="match status" value="1"/>
</dbReference>
<protein>
    <recommendedName>
        <fullName evidence="4 12">Tubulin beta chain</fullName>
    </recommendedName>
</protein>
<evidence type="ECO:0000256" key="2">
    <source>
        <dbReference type="ARBA" id="ARBA00004245"/>
    </source>
</evidence>
<feature type="domain" description="Tubulin/FtsZ GTPase" evidence="14">
    <location>
        <begin position="1"/>
        <end position="133"/>
    </location>
</feature>
<dbReference type="CDD" id="cd02187">
    <property type="entry name" value="beta_tubulin"/>
    <property type="match status" value="1"/>
</dbReference>
<keyword evidence="5" id="KW-0963">Cytoplasm</keyword>
<evidence type="ECO:0000256" key="4">
    <source>
        <dbReference type="ARBA" id="ARBA00013288"/>
    </source>
</evidence>
<evidence type="ECO:0000256" key="10">
    <source>
        <dbReference type="ARBA" id="ARBA00023134"/>
    </source>
</evidence>
<evidence type="ECO:0000256" key="11">
    <source>
        <dbReference type="ARBA" id="ARBA00023212"/>
    </source>
</evidence>
<dbReference type="PANTHER" id="PTHR11588">
    <property type="entry name" value="TUBULIN"/>
    <property type="match status" value="1"/>
</dbReference>
<evidence type="ECO:0000259" key="15">
    <source>
        <dbReference type="SMART" id="SM00865"/>
    </source>
</evidence>
<dbReference type="InterPro" id="IPR023123">
    <property type="entry name" value="Tubulin_C"/>
</dbReference>
<evidence type="ECO:0000256" key="9">
    <source>
        <dbReference type="ARBA" id="ARBA00022842"/>
    </source>
</evidence>
<comment type="subcellular location">
    <subcellularLocation>
        <location evidence="2">Cytoplasm</location>
        <location evidence="2">Cytoskeleton</location>
    </subcellularLocation>
</comment>
<dbReference type="GO" id="GO:0046872">
    <property type="term" value="F:metal ion binding"/>
    <property type="evidence" value="ECO:0007669"/>
    <property type="project" value="UniProtKB-KW"/>
</dbReference>
<name>A0A813EUG8_POLGL</name>
<evidence type="ECO:0000259" key="14">
    <source>
        <dbReference type="SMART" id="SM00864"/>
    </source>
</evidence>
<dbReference type="FunFam" id="1.10.287.600:FF:000006">
    <property type="entry name" value="Tubulin beta chain"/>
    <property type="match status" value="1"/>
</dbReference>
<evidence type="ECO:0000256" key="3">
    <source>
        <dbReference type="ARBA" id="ARBA00009636"/>
    </source>
</evidence>
<accession>A0A813EUG8</accession>
<comment type="similarity">
    <text evidence="3 12">Belongs to the tubulin family.</text>
</comment>
<dbReference type="SMART" id="SM00865">
    <property type="entry name" value="Tubulin_C"/>
    <property type="match status" value="1"/>
</dbReference>
<reference evidence="16" key="1">
    <citation type="submission" date="2021-02" db="EMBL/GenBank/DDBJ databases">
        <authorList>
            <person name="Dougan E. K."/>
            <person name="Rhodes N."/>
            <person name="Thang M."/>
            <person name="Chan C."/>
        </authorList>
    </citation>
    <scope>NUCLEOTIDE SEQUENCE</scope>
</reference>
<dbReference type="SUPFAM" id="SSF55307">
    <property type="entry name" value="Tubulin C-terminal domain-like"/>
    <property type="match status" value="1"/>
</dbReference>
<dbReference type="EMBL" id="CAJNNV010013134">
    <property type="protein sequence ID" value="CAE8601410.1"/>
    <property type="molecule type" value="Genomic_DNA"/>
</dbReference>
<dbReference type="InterPro" id="IPR002453">
    <property type="entry name" value="Beta_tubulin"/>
</dbReference>
<evidence type="ECO:0000256" key="8">
    <source>
        <dbReference type="ARBA" id="ARBA00022741"/>
    </source>
</evidence>
<dbReference type="GO" id="GO:0003924">
    <property type="term" value="F:GTPase activity"/>
    <property type="evidence" value="ECO:0007669"/>
    <property type="project" value="InterPro"/>
</dbReference>
<feature type="domain" description="Tubulin/FtsZ 2-layer sandwich" evidence="15">
    <location>
        <begin position="113"/>
        <end position="233"/>
    </location>
</feature>
<comment type="cofactor">
    <cofactor evidence="1">
        <name>Mg(2+)</name>
        <dbReference type="ChEBI" id="CHEBI:18420"/>
    </cofactor>
</comment>
<dbReference type="Pfam" id="PF03953">
    <property type="entry name" value="Tubulin_C"/>
    <property type="match status" value="1"/>
</dbReference>
<dbReference type="InterPro" id="IPR036525">
    <property type="entry name" value="Tubulin/FtsZ_GTPase_sf"/>
</dbReference>
<dbReference type="InterPro" id="IPR000217">
    <property type="entry name" value="Tubulin"/>
</dbReference>
<evidence type="ECO:0000313" key="16">
    <source>
        <dbReference type="EMBL" id="CAE8601410.1"/>
    </source>
</evidence>
<dbReference type="AlphaFoldDB" id="A0A813EUG8"/>
<feature type="compositionally biased region" description="Acidic residues" evidence="13">
    <location>
        <begin position="279"/>
        <end position="295"/>
    </location>
</feature>
<evidence type="ECO:0000256" key="12">
    <source>
        <dbReference type="RuleBase" id="RU000352"/>
    </source>
</evidence>
<dbReference type="OrthoDB" id="6073114at2759"/>
<comment type="function">
    <text evidence="12">Tubulin is the major constituent of microtubules, a cylinder consisting of laterally associated linear protofilaments composed of alpha- and beta-tubulin heterodimers. Microtubules grow by the addition of GTP-tubulin dimers to the microtubule end, where a stabilizing cap forms. Below the cap, tubulin dimers are in GDP-bound state, owing to GTPase activity of alpha-tubulin.</text>
</comment>
<keyword evidence="10 12" id="KW-0342">GTP-binding</keyword>
<comment type="subunit">
    <text evidence="12">Dimer of alpha and beta chains. A typical microtubule is a hollow water-filled tube with an outer diameter of 25 nm and an inner diameter of 15 nM. Alpha-beta heterodimers associate head-to-tail to form protofilaments running lengthwise along the microtubule wall with the beta-tubulin subunit facing the microtubule plus end conferring a structural polarity. Microtubules usually have 13 protofilaments but different protofilament numbers can be found in some organisms and specialized cells.</text>
</comment>
<dbReference type="InterPro" id="IPR017975">
    <property type="entry name" value="Tubulin_CS"/>
</dbReference>
<keyword evidence="9" id="KW-0460">Magnesium</keyword>
<dbReference type="GO" id="GO:0007017">
    <property type="term" value="P:microtubule-based process"/>
    <property type="evidence" value="ECO:0007669"/>
    <property type="project" value="InterPro"/>
</dbReference>
<sequence length="295" mass="33271">LIDSVLDVVRKEAEGCDCLQGFQMCHSLGGGTGSGMGTLLISKVREEYPDRVMETFSVISSPKVSDTVVEPYNAVLSFHQLVENSDECFLLDNEALYDICFRTLKLTTPTYGDLNHLVSAAMSGVTCCLRYRALTVPELTQQMFDAKNMMCAADPRHGRYLTAAALFRGRMSTKEVDEQMLNVQKKNSSYFVEWIPNNIKASVCDIPPKGLKMAVAFAGNSTAIQEMFKRVAEYFTAMFRRKAFLHWYTGEGMDEMEFTEAESNMNDLVSEYQQYQDATAEEEGEFDEEEGEYDQ</sequence>
<evidence type="ECO:0000256" key="5">
    <source>
        <dbReference type="ARBA" id="ARBA00022490"/>
    </source>
</evidence>
<dbReference type="InterPro" id="IPR008280">
    <property type="entry name" value="Tub_FtsZ_C"/>
</dbReference>
<dbReference type="GO" id="GO:0005874">
    <property type="term" value="C:microtubule"/>
    <property type="evidence" value="ECO:0007669"/>
    <property type="project" value="UniProtKB-KW"/>
</dbReference>
<dbReference type="Proteomes" id="UP000654075">
    <property type="component" value="Unassembled WGS sequence"/>
</dbReference>
<evidence type="ECO:0000256" key="13">
    <source>
        <dbReference type="SAM" id="MobiDB-lite"/>
    </source>
</evidence>
<keyword evidence="8 12" id="KW-0547">Nucleotide-binding</keyword>
<evidence type="ECO:0000256" key="7">
    <source>
        <dbReference type="ARBA" id="ARBA00022723"/>
    </source>
</evidence>
<dbReference type="InterPro" id="IPR018316">
    <property type="entry name" value="Tubulin/FtsZ_2-layer-sand-dom"/>
</dbReference>
<dbReference type="GO" id="GO:0005525">
    <property type="term" value="F:GTP binding"/>
    <property type="evidence" value="ECO:0007669"/>
    <property type="project" value="UniProtKB-UniRule"/>
</dbReference>
<keyword evidence="17" id="KW-1185">Reference proteome</keyword>
<gene>
    <name evidence="16" type="ORF">PGLA1383_LOCUS19704</name>
</gene>
<keyword evidence="6 12" id="KW-0493">Microtubule</keyword>